<proteinExistence type="predicted"/>
<evidence type="ECO:0000313" key="1">
    <source>
        <dbReference type="EMBL" id="KGF24325.1"/>
    </source>
</evidence>
<name>A0AAW3FD84_9BACT</name>
<reference evidence="1 2" key="1">
    <citation type="submission" date="2014-07" db="EMBL/GenBank/DDBJ databases">
        <authorList>
            <person name="McCorrison J."/>
            <person name="Sanka R."/>
            <person name="Torralba M."/>
            <person name="Gillis M."/>
            <person name="Haft D.H."/>
            <person name="Methe B."/>
            <person name="Sutton G."/>
            <person name="Nelson K.E."/>
        </authorList>
    </citation>
    <scope>NUCLEOTIDE SEQUENCE [LARGE SCALE GENOMIC DNA]</scope>
    <source>
        <strain evidence="1 2">DNF00424</strain>
    </source>
</reference>
<accession>A0AAW3FD84</accession>
<evidence type="ECO:0000313" key="2">
    <source>
        <dbReference type="Proteomes" id="UP000029533"/>
    </source>
</evidence>
<sequence>MKISNINRSRVVSAMVRGYFHAFFSGQADAIFPQKSRLEACVYKKLLVASFDKLATNFVSVLFPILVRLNYSDIDAVTEDMRRRHFSEATPSKILLRYACKTKELYEFVTSEYQKQVYELLNGHLQSVEDFFDDCPTLLADDSIPVPLAIRSIVRVQMQAYALGITQAQTEINNLRQTTIYRLMLSGMVTLLHETPVNFSGDNLEMMFRKVSLNSDNFESLMNEMNQVYEDLV</sequence>
<gene>
    <name evidence="1" type="ORF">HMPREF2132_12955</name>
</gene>
<comment type="caution">
    <text evidence="1">The sequence shown here is derived from an EMBL/GenBank/DDBJ whole genome shotgun (WGS) entry which is preliminary data.</text>
</comment>
<dbReference type="Proteomes" id="UP000029533">
    <property type="component" value="Unassembled WGS sequence"/>
</dbReference>
<dbReference type="EMBL" id="JRNJ01000108">
    <property type="protein sequence ID" value="KGF24325.1"/>
    <property type="molecule type" value="Genomic_DNA"/>
</dbReference>
<protein>
    <submittedName>
        <fullName evidence="1">Uncharacterized protein</fullName>
    </submittedName>
</protein>
<dbReference type="RefSeq" id="WP_036871553.1">
    <property type="nucleotide sequence ID" value="NZ_JRNJ01000108.1"/>
</dbReference>
<organism evidence="1 2">
    <name type="scientific">Prevotella histicola JCM 15637 = DNF00424</name>
    <dbReference type="NCBI Taxonomy" id="1236504"/>
    <lineage>
        <taxon>Bacteria</taxon>
        <taxon>Pseudomonadati</taxon>
        <taxon>Bacteroidota</taxon>
        <taxon>Bacteroidia</taxon>
        <taxon>Bacteroidales</taxon>
        <taxon>Prevotellaceae</taxon>
        <taxon>Prevotella</taxon>
    </lineage>
</organism>
<dbReference type="AlphaFoldDB" id="A0AAW3FD84"/>